<evidence type="ECO:0000256" key="4">
    <source>
        <dbReference type="ARBA" id="ARBA00022989"/>
    </source>
</evidence>
<keyword evidence="3 9" id="KW-0812">Transmembrane</keyword>
<evidence type="ECO:0000256" key="5">
    <source>
        <dbReference type="ARBA" id="ARBA00023040"/>
    </source>
</evidence>
<dbReference type="PRINTS" id="PR00237">
    <property type="entry name" value="GPCRRHODOPSN"/>
</dbReference>
<evidence type="ECO:0000256" key="6">
    <source>
        <dbReference type="ARBA" id="ARBA00023136"/>
    </source>
</evidence>
<keyword evidence="11" id="KW-1185">Reference proteome</keyword>
<keyword evidence="4" id="KW-1133">Transmembrane helix</keyword>
<evidence type="ECO:0000313" key="11">
    <source>
        <dbReference type="Proteomes" id="UP000749559"/>
    </source>
</evidence>
<dbReference type="GO" id="GO:0043410">
    <property type="term" value="P:positive regulation of MAPK cascade"/>
    <property type="evidence" value="ECO:0007669"/>
    <property type="project" value="TreeGrafter"/>
</dbReference>
<dbReference type="SUPFAM" id="SSF81321">
    <property type="entry name" value="Family A G protein-coupled receptor-like"/>
    <property type="match status" value="1"/>
</dbReference>
<evidence type="ECO:0000313" key="10">
    <source>
        <dbReference type="EMBL" id="CAH1798848.1"/>
    </source>
</evidence>
<keyword evidence="5 9" id="KW-0297">G-protein coupled receptor</keyword>
<proteinExistence type="inferred from homology"/>
<organism evidence="10 11">
    <name type="scientific">Owenia fusiformis</name>
    <name type="common">Polychaete worm</name>
    <dbReference type="NCBI Taxonomy" id="6347"/>
    <lineage>
        <taxon>Eukaryota</taxon>
        <taxon>Metazoa</taxon>
        <taxon>Spiralia</taxon>
        <taxon>Lophotrochozoa</taxon>
        <taxon>Annelida</taxon>
        <taxon>Polychaeta</taxon>
        <taxon>Sedentaria</taxon>
        <taxon>Canalipalpata</taxon>
        <taxon>Sabellida</taxon>
        <taxon>Oweniida</taxon>
        <taxon>Oweniidae</taxon>
        <taxon>Owenia</taxon>
    </lineage>
</organism>
<dbReference type="SMART" id="SM01381">
    <property type="entry name" value="7TM_GPCR_Srsx"/>
    <property type="match status" value="1"/>
</dbReference>
<keyword evidence="6" id="KW-0472">Membrane</keyword>
<dbReference type="PROSITE" id="PS50262">
    <property type="entry name" value="G_PROTEIN_RECEP_F1_2"/>
    <property type="match status" value="1"/>
</dbReference>
<keyword evidence="2" id="KW-1003">Cell membrane</keyword>
<dbReference type="InterPro" id="IPR017452">
    <property type="entry name" value="GPCR_Rhodpsn_7TM"/>
</dbReference>
<keyword evidence="7 9" id="KW-0675">Receptor</keyword>
<dbReference type="Pfam" id="PF00001">
    <property type="entry name" value="7tm_1"/>
    <property type="match status" value="1"/>
</dbReference>
<evidence type="ECO:0000256" key="8">
    <source>
        <dbReference type="ARBA" id="ARBA00023224"/>
    </source>
</evidence>
<dbReference type="PROSITE" id="PS00237">
    <property type="entry name" value="G_PROTEIN_RECEP_F1_1"/>
    <property type="match status" value="1"/>
</dbReference>
<comment type="similarity">
    <text evidence="9">Belongs to the G-protein coupled receptor 1 family.</text>
</comment>
<accession>A0A8J1TDS7</accession>
<evidence type="ECO:0000256" key="3">
    <source>
        <dbReference type="ARBA" id="ARBA00022692"/>
    </source>
</evidence>
<dbReference type="AlphaFoldDB" id="A0A8J1TDS7"/>
<protein>
    <submittedName>
        <fullName evidence="10">Uncharacterized protein</fullName>
    </submittedName>
</protein>
<dbReference type="GO" id="GO:0005886">
    <property type="term" value="C:plasma membrane"/>
    <property type="evidence" value="ECO:0007669"/>
    <property type="project" value="UniProtKB-SubCell"/>
</dbReference>
<dbReference type="PANTHER" id="PTHR24248:SF163">
    <property type="entry name" value="HISTAMINE H2 RECEPTOR-LIKE"/>
    <property type="match status" value="1"/>
</dbReference>
<dbReference type="Proteomes" id="UP000749559">
    <property type="component" value="Unassembled WGS sequence"/>
</dbReference>
<name>A0A8J1TDS7_OWEFU</name>
<dbReference type="GO" id="GO:0004930">
    <property type="term" value="F:G protein-coupled receptor activity"/>
    <property type="evidence" value="ECO:0007669"/>
    <property type="project" value="UniProtKB-KW"/>
</dbReference>
<evidence type="ECO:0000256" key="7">
    <source>
        <dbReference type="ARBA" id="ARBA00023170"/>
    </source>
</evidence>
<dbReference type="OrthoDB" id="5859976at2759"/>
<evidence type="ECO:0000256" key="2">
    <source>
        <dbReference type="ARBA" id="ARBA00022475"/>
    </source>
</evidence>
<comment type="caution">
    <text evidence="10">The sequence shown here is derived from an EMBL/GenBank/DDBJ whole genome shotgun (WGS) entry which is preliminary data.</text>
</comment>
<dbReference type="InterPro" id="IPR000276">
    <property type="entry name" value="GPCR_Rhodpsn"/>
</dbReference>
<reference evidence="10" key="1">
    <citation type="submission" date="2022-03" db="EMBL/GenBank/DDBJ databases">
        <authorList>
            <person name="Martin C."/>
        </authorList>
    </citation>
    <scope>NUCLEOTIDE SEQUENCE</scope>
</reference>
<evidence type="ECO:0000256" key="1">
    <source>
        <dbReference type="ARBA" id="ARBA00004651"/>
    </source>
</evidence>
<dbReference type="PRINTS" id="PR01102">
    <property type="entry name" value="5HT6RECEPTR"/>
</dbReference>
<comment type="subcellular location">
    <subcellularLocation>
        <location evidence="1">Cell membrane</location>
        <topology evidence="1">Multi-pass membrane protein</topology>
    </subcellularLocation>
</comment>
<dbReference type="GO" id="GO:0071880">
    <property type="term" value="P:adenylate cyclase-activating adrenergic receptor signaling pathway"/>
    <property type="evidence" value="ECO:0007669"/>
    <property type="project" value="TreeGrafter"/>
</dbReference>
<gene>
    <name evidence="10" type="ORF">OFUS_LOCUS22931</name>
</gene>
<dbReference type="EMBL" id="CAIIXF020000011">
    <property type="protein sequence ID" value="CAH1798848.1"/>
    <property type="molecule type" value="Genomic_DNA"/>
</dbReference>
<sequence>MSSQDLEYYSWNETFSVTLYTMHHEPRNTVAYVLLAVLFVVIVTLTILGNALVCLAILLNRTLQRTTNYFILSLAVADLLLGIIVLPFSAILTSSKQWYFGIVWCNIDLSFDVMLCTASILNLFMISLERYFAITSPMTYQRYLTFRKVLIAIALVWVVSFLSSFVPIHLGWNTHAELHVNGTDITHGCYFFENQVYVVTLSLTTFFIPLFIMCATYARVLMIARKQAQEINKMSILACTESRTPQDQKHHKNHMVSEHKATITLAAIMGCFSICWIPYFVIFTIGPFINQNVIPEVVHDFVLWMGYINSTLNPILYAFLSKEFRKAFKRILHCKCKKR</sequence>
<dbReference type="PANTHER" id="PTHR24248">
    <property type="entry name" value="ADRENERGIC RECEPTOR-RELATED G-PROTEIN COUPLED RECEPTOR"/>
    <property type="match status" value="1"/>
</dbReference>
<keyword evidence="8 9" id="KW-0807">Transducer</keyword>
<dbReference type="Gene3D" id="1.20.1070.10">
    <property type="entry name" value="Rhodopsin 7-helix transmembrane proteins"/>
    <property type="match status" value="1"/>
</dbReference>
<evidence type="ECO:0000256" key="9">
    <source>
        <dbReference type="RuleBase" id="RU000688"/>
    </source>
</evidence>